<evidence type="ECO:0000256" key="1">
    <source>
        <dbReference type="ARBA" id="ARBA00010790"/>
    </source>
</evidence>
<dbReference type="SUPFAM" id="SSF54373">
    <property type="entry name" value="FAD-linked reductases, C-terminal domain"/>
    <property type="match status" value="1"/>
</dbReference>
<dbReference type="InterPro" id="IPR015920">
    <property type="entry name" value="Cellobiose_DH-like_cyt"/>
</dbReference>
<dbReference type="GO" id="GO:0016614">
    <property type="term" value="F:oxidoreductase activity, acting on CH-OH group of donors"/>
    <property type="evidence" value="ECO:0007669"/>
    <property type="project" value="InterPro"/>
</dbReference>
<dbReference type="OrthoDB" id="413885at2759"/>
<evidence type="ECO:0000313" key="6">
    <source>
        <dbReference type="EMBL" id="EMR72189.1"/>
    </source>
</evidence>
<dbReference type="SUPFAM" id="SSF49344">
    <property type="entry name" value="CBD9-like"/>
    <property type="match status" value="1"/>
</dbReference>
<dbReference type="Gene3D" id="2.60.40.1210">
    <property type="entry name" value="Cellobiose dehydrogenase, cytochrome domain"/>
    <property type="match status" value="1"/>
</dbReference>
<dbReference type="OMA" id="FYEAWTT"/>
<dbReference type="InterPro" id="IPR000172">
    <property type="entry name" value="GMC_OxRdtase_N"/>
</dbReference>
<dbReference type="eggNOG" id="KOG1238">
    <property type="taxonomic scope" value="Eukaryota"/>
</dbReference>
<dbReference type="PANTHER" id="PTHR47190">
    <property type="entry name" value="DEHYDROGENASE, PUTATIVE-RELATED"/>
    <property type="match status" value="1"/>
</dbReference>
<dbReference type="InterPro" id="IPR053208">
    <property type="entry name" value="GMC_Oxidoreductase_CD"/>
</dbReference>
<gene>
    <name evidence="6" type="ORF">UCREL1_764</name>
</gene>
<feature type="signal peptide" evidence="4">
    <location>
        <begin position="1"/>
        <end position="23"/>
    </location>
</feature>
<feature type="domain" description="Glucose-methanol-choline oxidoreductase N-terminal" evidence="5">
    <location>
        <begin position="345"/>
        <end position="368"/>
    </location>
</feature>
<dbReference type="SUPFAM" id="SSF51905">
    <property type="entry name" value="FAD/NAD(P)-binding domain"/>
    <property type="match status" value="1"/>
</dbReference>
<dbReference type="KEGG" id="ela:UCREL1_764"/>
<protein>
    <submittedName>
        <fullName evidence="6">Putative cellobiose dehydrogenase protein</fullName>
    </submittedName>
</protein>
<name>M7SZY2_EUTLA</name>
<accession>M7SZY2</accession>
<reference evidence="7" key="1">
    <citation type="journal article" date="2013" name="Genome Announc.">
        <title>Draft genome sequence of the grapevine dieback fungus Eutypa lata UCR-EL1.</title>
        <authorList>
            <person name="Blanco-Ulate B."/>
            <person name="Rolshausen P.E."/>
            <person name="Cantu D."/>
        </authorList>
    </citation>
    <scope>NUCLEOTIDE SEQUENCE [LARGE SCALE GENOMIC DNA]</scope>
    <source>
        <strain evidence="7">UCR-EL1</strain>
    </source>
</reference>
<dbReference type="Gene3D" id="3.50.50.60">
    <property type="entry name" value="FAD/NAD(P)-binding domain"/>
    <property type="match status" value="1"/>
</dbReference>
<dbReference type="Pfam" id="PF00732">
    <property type="entry name" value="GMC_oxred_N"/>
    <property type="match status" value="1"/>
</dbReference>
<feature type="compositionally biased region" description="Low complexity" evidence="3">
    <location>
        <begin position="241"/>
        <end position="252"/>
    </location>
</feature>
<dbReference type="GO" id="GO:0050660">
    <property type="term" value="F:flavin adenine dinucleotide binding"/>
    <property type="evidence" value="ECO:0007669"/>
    <property type="project" value="InterPro"/>
</dbReference>
<evidence type="ECO:0000259" key="5">
    <source>
        <dbReference type="PROSITE" id="PS00623"/>
    </source>
</evidence>
<evidence type="ECO:0000256" key="3">
    <source>
        <dbReference type="SAM" id="MobiDB-lite"/>
    </source>
</evidence>
<keyword evidence="2" id="KW-0285">Flavoprotein</keyword>
<dbReference type="InterPro" id="IPR036188">
    <property type="entry name" value="FAD/NAD-bd_sf"/>
</dbReference>
<dbReference type="CDD" id="cd09630">
    <property type="entry name" value="CDH_like_cytochrome"/>
    <property type="match status" value="1"/>
</dbReference>
<keyword evidence="7" id="KW-1185">Reference proteome</keyword>
<dbReference type="HOGENOM" id="CLU_011025_0_0_1"/>
<feature type="chain" id="PRO_5004085181" evidence="4">
    <location>
        <begin position="24"/>
        <end position="821"/>
    </location>
</feature>
<evidence type="ECO:0000256" key="4">
    <source>
        <dbReference type="SAM" id="SignalP"/>
    </source>
</evidence>
<evidence type="ECO:0000313" key="7">
    <source>
        <dbReference type="Proteomes" id="UP000012174"/>
    </source>
</evidence>
<dbReference type="PANTHER" id="PTHR47190:SF2">
    <property type="entry name" value="CELLOBIOSE DEHYDROGENASE (AFU_ORTHOLOGUE AFUA_2G17620)"/>
    <property type="match status" value="1"/>
</dbReference>
<organism evidence="6 7">
    <name type="scientific">Eutypa lata (strain UCR-EL1)</name>
    <name type="common">Grapevine dieback disease fungus</name>
    <name type="synonym">Eutypa armeniacae</name>
    <dbReference type="NCBI Taxonomy" id="1287681"/>
    <lineage>
        <taxon>Eukaryota</taxon>
        <taxon>Fungi</taxon>
        <taxon>Dikarya</taxon>
        <taxon>Ascomycota</taxon>
        <taxon>Pezizomycotina</taxon>
        <taxon>Sordariomycetes</taxon>
        <taxon>Xylariomycetidae</taxon>
        <taxon>Xylariales</taxon>
        <taxon>Diatrypaceae</taxon>
        <taxon>Eutypa</taxon>
    </lineage>
</organism>
<dbReference type="EMBL" id="KB705495">
    <property type="protein sequence ID" value="EMR72189.1"/>
    <property type="molecule type" value="Genomic_DNA"/>
</dbReference>
<keyword evidence="2" id="KW-0274">FAD</keyword>
<dbReference type="Gene3D" id="3.30.410.10">
    <property type="entry name" value="Cholesterol Oxidase, domain 2"/>
    <property type="match status" value="1"/>
</dbReference>
<proteinExistence type="inferred from homology"/>
<keyword evidence="4" id="KW-0732">Signal</keyword>
<sequence length="821" mass="86908">MLSLSRITAASLAAASIFRTCAAQSASGDYTDPDTGITFTTWSIAETASAGAFTFGLVLPEDALTTDATEYIGLLQCSKNADTDGWCGLSHGQSGQMTQALLLMAWPYEDQVLTSFRFASGYAAPAVYTGDAKLTQIASKLNDTHFELQYRCENCFAWDQDGSTGSVSTTDGLLVTGRAAAKSSPGSPGCPTEIEIQQHDNGFGQFGAALDDAPNVSYSEWAELATATVTGNCGTQPPPTATSTTTSGPTVTATCPPQVTETAYDYVVVGAGAGGIPVADKLSEGGKNVLLIEKGPPSTGRWGGTLGPEWLNETDLTRFDVPGLCNQIWVDSNGVACGDTDQMAGCVLGGGTAVNAGLWWKANPKDWDENFPSGWHNDDLEQATNRVFSRIPGTTRPSQDGQLYMHQGVDVLSGALAAAGWEKIDEPNSAPTKKNHTFGATTYMFSDGERGGPLATYLVSASARDNFKLLMNLNVRRAVRTAGHVTGIELECLTEDGSLGVVPLADGGGAIFSAGTFGSAKLLLRSGIGPADQLEVVAASKSDGSNFIAESEWIDLPVGSNLIDHTNTDLYITHPDIVFYDFYQAWDEPNPDDKNKYLDGRAGILAQAAPNIGPVFWDEIEGADGVVRQLQYTARVEGSEQTGSNSTMIMSQYLGRGVTSRGRMTIDSAMTTHVTTHPYLRDENDVAAVIQGINNLRSALKGYANLTFAVPANNMTTEAYVSDYIVSPATRRANHWMGTAKLGEDSGLDGGSAVVDLDTKVYGTDNLFVVDGSIFPGMVTGNPSAMIITAAEFAAEKILNADTTVSKKKTRAYGSKIINVR</sequence>
<dbReference type="Proteomes" id="UP000012174">
    <property type="component" value="Unassembled WGS sequence"/>
</dbReference>
<dbReference type="Pfam" id="PF16010">
    <property type="entry name" value="CDH-cyt"/>
    <property type="match status" value="1"/>
</dbReference>
<dbReference type="PROSITE" id="PS00623">
    <property type="entry name" value="GMC_OXRED_1"/>
    <property type="match status" value="1"/>
</dbReference>
<dbReference type="InterPro" id="IPR007867">
    <property type="entry name" value="GMC_OxRtase_C"/>
</dbReference>
<comment type="similarity">
    <text evidence="1 2">Belongs to the GMC oxidoreductase family.</text>
</comment>
<evidence type="ECO:0000256" key="2">
    <source>
        <dbReference type="RuleBase" id="RU003968"/>
    </source>
</evidence>
<dbReference type="Pfam" id="PF05199">
    <property type="entry name" value="GMC_oxred_C"/>
    <property type="match status" value="1"/>
</dbReference>
<dbReference type="FunFam" id="2.60.40.1210:FF:000004">
    <property type="entry name" value="Cellobiose dehydrogenase"/>
    <property type="match status" value="1"/>
</dbReference>
<feature type="region of interest" description="Disordered" evidence="3">
    <location>
        <begin position="233"/>
        <end position="252"/>
    </location>
</feature>
<dbReference type="AlphaFoldDB" id="M7SZY2"/>